<dbReference type="OrthoDB" id="2339329at2"/>
<dbReference type="SUPFAM" id="SSF51445">
    <property type="entry name" value="(Trans)glycosidases"/>
    <property type="match status" value="1"/>
</dbReference>
<evidence type="ECO:0000256" key="4">
    <source>
        <dbReference type="RuleBase" id="RU003690"/>
    </source>
</evidence>
<reference evidence="5 6" key="1">
    <citation type="submission" date="2019-04" db="EMBL/GenBank/DDBJ databases">
        <title>Draft genome sequence data and analysis of a Fermenting Bacterium, Geotoga petraea strain HO-Geo1, isolated from heavy-oil petroleum reservoir in Russia.</title>
        <authorList>
            <person name="Grouzdev D.S."/>
            <person name="Semenova E.M."/>
            <person name="Sokolova D.S."/>
            <person name="Tourova T.P."/>
            <person name="Poltaraus A.B."/>
            <person name="Nazina T.N."/>
        </authorList>
    </citation>
    <scope>NUCLEOTIDE SEQUENCE [LARGE SCALE GENOMIC DNA]</scope>
    <source>
        <strain evidence="5 6">HO-Geo1</strain>
    </source>
</reference>
<evidence type="ECO:0000256" key="3">
    <source>
        <dbReference type="ARBA" id="ARBA00023295"/>
    </source>
</evidence>
<dbReference type="GO" id="GO:0008422">
    <property type="term" value="F:beta-glucosidase activity"/>
    <property type="evidence" value="ECO:0007669"/>
    <property type="project" value="TreeGrafter"/>
</dbReference>
<evidence type="ECO:0000313" key="5">
    <source>
        <dbReference type="EMBL" id="TGG87216.1"/>
    </source>
</evidence>
<organism evidence="5 6">
    <name type="scientific">Geotoga petraea</name>
    <dbReference type="NCBI Taxonomy" id="28234"/>
    <lineage>
        <taxon>Bacteria</taxon>
        <taxon>Thermotogati</taxon>
        <taxon>Thermotogota</taxon>
        <taxon>Thermotogae</taxon>
        <taxon>Petrotogales</taxon>
        <taxon>Petrotogaceae</taxon>
        <taxon>Geotoga</taxon>
    </lineage>
</organism>
<dbReference type="Proteomes" id="UP000297288">
    <property type="component" value="Unassembled WGS sequence"/>
</dbReference>
<dbReference type="Gene3D" id="3.20.20.80">
    <property type="entry name" value="Glycosidases"/>
    <property type="match status" value="1"/>
</dbReference>
<dbReference type="AlphaFoldDB" id="A0A4Z0VYU1"/>
<dbReference type="Pfam" id="PF00232">
    <property type="entry name" value="Glyco_hydro_1"/>
    <property type="match status" value="1"/>
</dbReference>
<evidence type="ECO:0000256" key="1">
    <source>
        <dbReference type="ARBA" id="ARBA00010838"/>
    </source>
</evidence>
<dbReference type="EMBL" id="SRME01000005">
    <property type="protein sequence ID" value="TGG87216.1"/>
    <property type="molecule type" value="Genomic_DNA"/>
</dbReference>
<dbReference type="PANTHER" id="PTHR10353:SF209">
    <property type="entry name" value="GALACTOLIPID GALACTOSYLTRANSFERASE SFR2, CHLOROPLASTIC"/>
    <property type="match status" value="1"/>
</dbReference>
<keyword evidence="3" id="KW-0326">Glycosidase</keyword>
<sequence>MEGLSFPKDFLWGVATAAHQIEGFNYKSDWYEWEKKGKIKDGSSSEKACLSENRYLRDIDNIKNLNLNSYRFSVEWAKIETEKGKYSNKQIRRYKDMILELKKNSIEPIVTLFHFSLPSWFSEIGGFSKVENIKYFTNYVNKVVKEFKGLVQYYIIINEPMVYLTQGYLFGEWPPGENSIEKTYEVGKNLLIMYDKTYNLIKKIDPYTKISIAKHTSVYEPYNKLSLKDRLATNKVRNLFDHVFVDSILKQKILPPFGKEELLNHNSDLDFIGINYYTKRYIKYDNEKNFDIKTKSNHLTDIGWEFYPEGIEKVLDRFSKYDIPIMITENGIADEEDRYRTRYLLITLEKIHESMKKGIKIIGYMHWSLMDNFEWVEGTSMRFGLYRTDYNNHLMTLRNSGEIYSKIAKENSISESFLKFIK</sequence>
<keyword evidence="2 5" id="KW-0378">Hydrolase</keyword>
<dbReference type="PRINTS" id="PR00131">
    <property type="entry name" value="GLHYDRLASE1"/>
</dbReference>
<dbReference type="InterPro" id="IPR017853">
    <property type="entry name" value="GH"/>
</dbReference>
<dbReference type="GO" id="GO:0005975">
    <property type="term" value="P:carbohydrate metabolic process"/>
    <property type="evidence" value="ECO:0007669"/>
    <property type="project" value="InterPro"/>
</dbReference>
<dbReference type="RefSeq" id="WP_135403055.1">
    <property type="nucleotide sequence ID" value="NZ_SRME01000005.1"/>
</dbReference>
<comment type="similarity">
    <text evidence="1 4">Belongs to the glycosyl hydrolase 1 family.</text>
</comment>
<gene>
    <name evidence="5" type="ORF">E4650_07880</name>
</gene>
<dbReference type="PANTHER" id="PTHR10353">
    <property type="entry name" value="GLYCOSYL HYDROLASE"/>
    <property type="match status" value="1"/>
</dbReference>
<name>A0A4Z0VYU1_9BACT</name>
<dbReference type="InterPro" id="IPR001360">
    <property type="entry name" value="Glyco_hydro_1"/>
</dbReference>
<comment type="caution">
    <text evidence="5">The sequence shown here is derived from an EMBL/GenBank/DDBJ whole genome shotgun (WGS) entry which is preliminary data.</text>
</comment>
<evidence type="ECO:0000256" key="2">
    <source>
        <dbReference type="ARBA" id="ARBA00022801"/>
    </source>
</evidence>
<proteinExistence type="inferred from homology"/>
<protein>
    <submittedName>
        <fullName evidence="5">Glycoside hydrolase family 1 protein</fullName>
    </submittedName>
</protein>
<evidence type="ECO:0000313" key="6">
    <source>
        <dbReference type="Proteomes" id="UP000297288"/>
    </source>
</evidence>
<accession>A0A4Z0VYU1</accession>